<protein>
    <submittedName>
        <fullName evidence="2">Uncharacterized protein</fullName>
    </submittedName>
</protein>
<dbReference type="Proteomes" id="UP000318538">
    <property type="component" value="Chromosome"/>
</dbReference>
<feature type="compositionally biased region" description="Basic residues" evidence="1">
    <location>
        <begin position="140"/>
        <end position="151"/>
    </location>
</feature>
<proteinExistence type="predicted"/>
<dbReference type="EMBL" id="CP036525">
    <property type="protein sequence ID" value="QDT07760.1"/>
    <property type="molecule type" value="Genomic_DNA"/>
</dbReference>
<reference evidence="2 3" key="1">
    <citation type="submission" date="2019-02" db="EMBL/GenBank/DDBJ databases">
        <title>Deep-cultivation of Planctomycetes and their phenomic and genomic characterization uncovers novel biology.</title>
        <authorList>
            <person name="Wiegand S."/>
            <person name="Jogler M."/>
            <person name="Boedeker C."/>
            <person name="Pinto D."/>
            <person name="Vollmers J."/>
            <person name="Rivas-Marin E."/>
            <person name="Kohn T."/>
            <person name="Peeters S.H."/>
            <person name="Heuer A."/>
            <person name="Rast P."/>
            <person name="Oberbeckmann S."/>
            <person name="Bunk B."/>
            <person name="Jeske O."/>
            <person name="Meyerdierks A."/>
            <person name="Storesund J.E."/>
            <person name="Kallscheuer N."/>
            <person name="Luecker S."/>
            <person name="Lage O.M."/>
            <person name="Pohl T."/>
            <person name="Merkel B.J."/>
            <person name="Hornburger P."/>
            <person name="Mueller R.-W."/>
            <person name="Bruemmer F."/>
            <person name="Labrenz M."/>
            <person name="Spormann A.M."/>
            <person name="Op den Camp H."/>
            <person name="Overmann J."/>
            <person name="Amann R."/>
            <person name="Jetten M.S.M."/>
            <person name="Mascher T."/>
            <person name="Medema M.H."/>
            <person name="Devos D.P."/>
            <person name="Kaster A.-K."/>
            <person name="Ovreas L."/>
            <person name="Rohde M."/>
            <person name="Galperin M.Y."/>
            <person name="Jogler C."/>
        </authorList>
    </citation>
    <scope>NUCLEOTIDE SEQUENCE [LARGE SCALE GENOMIC DNA]</scope>
    <source>
        <strain evidence="2 3">K22_7</strain>
    </source>
</reference>
<evidence type="ECO:0000313" key="2">
    <source>
        <dbReference type="EMBL" id="QDT07760.1"/>
    </source>
</evidence>
<dbReference type="KEGG" id="rlc:K227x_61880"/>
<feature type="region of interest" description="Disordered" evidence="1">
    <location>
        <begin position="132"/>
        <end position="151"/>
    </location>
</feature>
<evidence type="ECO:0000256" key="1">
    <source>
        <dbReference type="SAM" id="MobiDB-lite"/>
    </source>
</evidence>
<keyword evidence="3" id="KW-1185">Reference proteome</keyword>
<feature type="compositionally biased region" description="Basic and acidic residues" evidence="1">
    <location>
        <begin position="37"/>
        <end position="52"/>
    </location>
</feature>
<gene>
    <name evidence="2" type="ORF">K227x_61880</name>
</gene>
<sequence>MSHLQPDRVFPCMSRLCLDRFASTHIISTRPSATHCTADESHDQGRQAHAEPNRIVPTRNGRSQLRRMTQLPRCVQRMHVSVRRMVPTGLILPISPVARDDRLIPLKWCGSRVNPLGNGPALIVGRGLCIEAEPKDKPRPTSKRKPKRKMASRAECVNGCRTQPAYGCNDNQSSKPKIRVEIGCAAYRNVCQYQQEAA</sequence>
<name>A0A517NKV7_9BACT</name>
<evidence type="ECO:0000313" key="3">
    <source>
        <dbReference type="Proteomes" id="UP000318538"/>
    </source>
</evidence>
<accession>A0A517NKV7</accession>
<feature type="region of interest" description="Disordered" evidence="1">
    <location>
        <begin position="33"/>
        <end position="52"/>
    </location>
</feature>
<organism evidence="2 3">
    <name type="scientific">Rubripirellula lacrimiformis</name>
    <dbReference type="NCBI Taxonomy" id="1930273"/>
    <lineage>
        <taxon>Bacteria</taxon>
        <taxon>Pseudomonadati</taxon>
        <taxon>Planctomycetota</taxon>
        <taxon>Planctomycetia</taxon>
        <taxon>Pirellulales</taxon>
        <taxon>Pirellulaceae</taxon>
        <taxon>Rubripirellula</taxon>
    </lineage>
</organism>
<dbReference type="AlphaFoldDB" id="A0A517NKV7"/>